<dbReference type="Gene3D" id="1.20.58.300">
    <property type="entry name" value="FlgN-like"/>
    <property type="match status" value="1"/>
</dbReference>
<evidence type="ECO:0000256" key="1">
    <source>
        <dbReference type="SAM" id="MobiDB-lite"/>
    </source>
</evidence>
<reference evidence="2 3" key="1">
    <citation type="submission" date="2018-04" db="EMBL/GenBank/DDBJ databases">
        <title>Genomic Encyclopedia of Archaeal and Bacterial Type Strains, Phase II (KMG-II): from individual species to whole genera.</title>
        <authorList>
            <person name="Goeker M."/>
        </authorList>
    </citation>
    <scope>NUCLEOTIDE SEQUENCE [LARGE SCALE GENOMIC DNA]</scope>
    <source>
        <strain evidence="2 3">DSM 23382</strain>
    </source>
</reference>
<dbReference type="EMBL" id="QAYG01000007">
    <property type="protein sequence ID" value="PTW59329.1"/>
    <property type="molecule type" value="Genomic_DNA"/>
</dbReference>
<accession>A0A2T5V6E9</accession>
<gene>
    <name evidence="2" type="ORF">C8N35_10742</name>
</gene>
<name>A0A2T5V6E9_9HYPH</name>
<dbReference type="RefSeq" id="WP_107990871.1">
    <property type="nucleotide sequence ID" value="NZ_QAYG01000007.1"/>
</dbReference>
<dbReference type="Proteomes" id="UP000244081">
    <property type="component" value="Unassembled WGS sequence"/>
</dbReference>
<feature type="region of interest" description="Disordered" evidence="1">
    <location>
        <begin position="1"/>
        <end position="24"/>
    </location>
</feature>
<evidence type="ECO:0000313" key="3">
    <source>
        <dbReference type="Proteomes" id="UP000244081"/>
    </source>
</evidence>
<dbReference type="OrthoDB" id="7676871at2"/>
<dbReference type="AlphaFoldDB" id="A0A2T5V6E9"/>
<proteinExistence type="predicted"/>
<protein>
    <submittedName>
        <fullName evidence="2">FlgN protein</fullName>
    </submittedName>
</protein>
<organism evidence="2 3">
    <name type="scientific">Breoghania corrubedonensis</name>
    <dbReference type="NCBI Taxonomy" id="665038"/>
    <lineage>
        <taxon>Bacteria</taxon>
        <taxon>Pseudomonadati</taxon>
        <taxon>Pseudomonadota</taxon>
        <taxon>Alphaproteobacteria</taxon>
        <taxon>Hyphomicrobiales</taxon>
        <taxon>Stappiaceae</taxon>
        <taxon>Breoghania</taxon>
    </lineage>
</organism>
<comment type="caution">
    <text evidence="2">The sequence shown here is derived from an EMBL/GenBank/DDBJ whole genome shotgun (WGS) entry which is preliminary data.</text>
</comment>
<evidence type="ECO:0000313" key="2">
    <source>
        <dbReference type="EMBL" id="PTW59329.1"/>
    </source>
</evidence>
<keyword evidence="3" id="KW-1185">Reference proteome</keyword>
<sequence>MTAFRPQASSDTTISPQDAAPSQVDVDTAIRDMISLADALLTLMDQENRHLAEGMPVPLGEIVERKHALADEFRALFSDVRLQQAMVSTATPELASALLERGRDLNAALNENGTRLQKAIAASRHRVETIMRAIRQETTRPSAYGGNGRYEQRSYAARPVSLRPGVEA</sequence>
<feature type="compositionally biased region" description="Polar residues" evidence="1">
    <location>
        <begin position="7"/>
        <end position="16"/>
    </location>
</feature>